<sequence length="216" mass="22690">MNVQTIRKATGLTGLIAAILTLIEVPLYFVYSGPPPDANVLFRSLLGLLGLTLLFVFITGIRQLIKEADRSYEWLGTLTATAGGAWLTVLLVSTGLEVGAVIAAPDPIDPTISVSGTYLLYGTIARLLEGLFALSLGIAVIKTAIAPRWVGRSAIAIAAINAAFVPSMFFGNVPANFYAANGWGTTASMGALTMIWLIAVNVAILRAKQPKAQVAS</sequence>
<proteinExistence type="predicted"/>
<feature type="transmembrane region" description="Helical" evidence="1">
    <location>
        <begin position="41"/>
        <end position="62"/>
    </location>
</feature>
<comment type="caution">
    <text evidence="2">The sequence shown here is derived from an EMBL/GenBank/DDBJ whole genome shotgun (WGS) entry which is preliminary data.</text>
</comment>
<evidence type="ECO:0000313" key="3">
    <source>
        <dbReference type="Proteomes" id="UP001595699"/>
    </source>
</evidence>
<feature type="transmembrane region" description="Helical" evidence="1">
    <location>
        <begin position="12"/>
        <end position="29"/>
    </location>
</feature>
<name>A0ABV7YLF6_9ACTN</name>
<accession>A0ABV7YLF6</accession>
<feature type="transmembrane region" description="Helical" evidence="1">
    <location>
        <begin position="153"/>
        <end position="171"/>
    </location>
</feature>
<keyword evidence="1" id="KW-0812">Transmembrane</keyword>
<gene>
    <name evidence="2" type="ORF">ACFOUW_35540</name>
</gene>
<keyword evidence="1" id="KW-1133">Transmembrane helix</keyword>
<dbReference type="EMBL" id="JBHRZH010000050">
    <property type="protein sequence ID" value="MFC3766190.1"/>
    <property type="molecule type" value="Genomic_DNA"/>
</dbReference>
<feature type="transmembrane region" description="Helical" evidence="1">
    <location>
        <begin position="183"/>
        <end position="205"/>
    </location>
</feature>
<feature type="transmembrane region" description="Helical" evidence="1">
    <location>
        <begin position="74"/>
        <end position="98"/>
    </location>
</feature>
<feature type="transmembrane region" description="Helical" evidence="1">
    <location>
        <begin position="118"/>
        <end position="141"/>
    </location>
</feature>
<evidence type="ECO:0000256" key="1">
    <source>
        <dbReference type="SAM" id="Phobius"/>
    </source>
</evidence>
<organism evidence="2 3">
    <name type="scientific">Tenggerimyces flavus</name>
    <dbReference type="NCBI Taxonomy" id="1708749"/>
    <lineage>
        <taxon>Bacteria</taxon>
        <taxon>Bacillati</taxon>
        <taxon>Actinomycetota</taxon>
        <taxon>Actinomycetes</taxon>
        <taxon>Propionibacteriales</taxon>
        <taxon>Nocardioidaceae</taxon>
        <taxon>Tenggerimyces</taxon>
    </lineage>
</organism>
<protein>
    <submittedName>
        <fullName evidence="2">Uncharacterized protein</fullName>
    </submittedName>
</protein>
<keyword evidence="1" id="KW-0472">Membrane</keyword>
<keyword evidence="3" id="KW-1185">Reference proteome</keyword>
<evidence type="ECO:0000313" key="2">
    <source>
        <dbReference type="EMBL" id="MFC3766190.1"/>
    </source>
</evidence>
<dbReference type="Proteomes" id="UP001595699">
    <property type="component" value="Unassembled WGS sequence"/>
</dbReference>
<dbReference type="RefSeq" id="WP_205117589.1">
    <property type="nucleotide sequence ID" value="NZ_JAFBCM010000001.1"/>
</dbReference>
<reference evidence="3" key="1">
    <citation type="journal article" date="2019" name="Int. J. Syst. Evol. Microbiol.">
        <title>The Global Catalogue of Microorganisms (GCM) 10K type strain sequencing project: providing services to taxonomists for standard genome sequencing and annotation.</title>
        <authorList>
            <consortium name="The Broad Institute Genomics Platform"/>
            <consortium name="The Broad Institute Genome Sequencing Center for Infectious Disease"/>
            <person name="Wu L."/>
            <person name="Ma J."/>
        </authorList>
    </citation>
    <scope>NUCLEOTIDE SEQUENCE [LARGE SCALE GENOMIC DNA]</scope>
    <source>
        <strain evidence="3">CGMCC 4.7241</strain>
    </source>
</reference>